<evidence type="ECO:0000256" key="1">
    <source>
        <dbReference type="ARBA" id="ARBA00001974"/>
    </source>
</evidence>
<gene>
    <name evidence="9" type="ORF">HNQ70_003951</name>
</gene>
<dbReference type="InterPro" id="IPR051205">
    <property type="entry name" value="UbiH/COQ6_monooxygenase"/>
</dbReference>
<dbReference type="NCBIfam" id="TIGR01988">
    <property type="entry name" value="Ubi-OHases"/>
    <property type="match status" value="1"/>
</dbReference>
<dbReference type="GO" id="GO:0006744">
    <property type="term" value="P:ubiquinone biosynthetic process"/>
    <property type="evidence" value="ECO:0007669"/>
    <property type="project" value="UniProtKB-UniPathway"/>
</dbReference>
<dbReference type="UniPathway" id="UPA00232"/>
<keyword evidence="6" id="KW-0560">Oxidoreductase</keyword>
<evidence type="ECO:0000256" key="3">
    <source>
        <dbReference type="ARBA" id="ARBA00005349"/>
    </source>
</evidence>
<keyword evidence="10" id="KW-1185">Reference proteome</keyword>
<keyword evidence="7" id="KW-0503">Monooxygenase</keyword>
<evidence type="ECO:0000313" key="9">
    <source>
        <dbReference type="EMBL" id="MBB5273918.1"/>
    </source>
</evidence>
<sequence>MYRTTTDGAFDALVIGRGAIGATAALGLARAGLRVGLAGPAQPAARPPASPDRWDPRVFAISPASRALLERLRVWDALDAARVAPVYDMRIYPNARPGAPELHFGAYEACVDALAWIVEGDNLSGALERALSFAGVVPVDGEVEAVDASDPVEAKVSLAGGRALRAKLLVGADGARSPLRSMLGIAASERAYPQRAVVANFETGLPHRDCAWQWFGDHGILALLPLPGQRCSIVWSAPEALAEELLALDAEAFAERVGQASWNVLGGMRTITPPQAFPLRLVEVDRTIGPRAVLIGDAAHVVHPLSGQGMNLGFGDVQALIDAVGAREPFRDPGDRLLLRRYERARREAVATMRLTTDGLQRLFDDGAGLPLPGLLRPLVGARELGWRMVASSAWLRRRLIAHAAS</sequence>
<comment type="caution">
    <text evidence="9">The sequence shown here is derived from an EMBL/GenBank/DDBJ whole genome shotgun (WGS) entry which is preliminary data.</text>
</comment>
<organism evidence="9 10">
    <name type="scientific">Quisquiliibacterium transsilvanicum</name>
    <dbReference type="NCBI Taxonomy" id="1549638"/>
    <lineage>
        <taxon>Bacteria</taxon>
        <taxon>Pseudomonadati</taxon>
        <taxon>Pseudomonadota</taxon>
        <taxon>Betaproteobacteria</taxon>
        <taxon>Burkholderiales</taxon>
        <taxon>Burkholderiaceae</taxon>
        <taxon>Quisquiliibacterium</taxon>
    </lineage>
</organism>
<dbReference type="Gene3D" id="3.50.50.60">
    <property type="entry name" value="FAD/NAD(P)-binding domain"/>
    <property type="match status" value="2"/>
</dbReference>
<dbReference type="Pfam" id="PF01494">
    <property type="entry name" value="FAD_binding_3"/>
    <property type="match status" value="1"/>
</dbReference>
<protein>
    <submittedName>
        <fullName evidence="9">Ubiquinone biosynthesis UbiH/UbiF/VisC/COQ6 family hydroxylase</fullName>
    </submittedName>
</protein>
<dbReference type="InterPro" id="IPR002938">
    <property type="entry name" value="FAD-bd"/>
</dbReference>
<dbReference type="PRINTS" id="PR00420">
    <property type="entry name" value="RNGMNOXGNASE"/>
</dbReference>
<reference evidence="9 10" key="1">
    <citation type="submission" date="2020-08" db="EMBL/GenBank/DDBJ databases">
        <title>Genomic Encyclopedia of Type Strains, Phase IV (KMG-IV): sequencing the most valuable type-strain genomes for metagenomic binning, comparative biology and taxonomic classification.</title>
        <authorList>
            <person name="Goeker M."/>
        </authorList>
    </citation>
    <scope>NUCLEOTIDE SEQUENCE [LARGE SCALE GENOMIC DNA]</scope>
    <source>
        <strain evidence="9 10">DSM 29781</strain>
    </source>
</reference>
<dbReference type="PANTHER" id="PTHR43876">
    <property type="entry name" value="UBIQUINONE BIOSYNTHESIS MONOOXYGENASE COQ6, MITOCHONDRIAL"/>
    <property type="match status" value="1"/>
</dbReference>
<dbReference type="RefSeq" id="WP_183970779.1">
    <property type="nucleotide sequence ID" value="NZ_BAABEW010000009.1"/>
</dbReference>
<dbReference type="EMBL" id="JACHGB010000010">
    <property type="protein sequence ID" value="MBB5273918.1"/>
    <property type="molecule type" value="Genomic_DNA"/>
</dbReference>
<evidence type="ECO:0000256" key="4">
    <source>
        <dbReference type="ARBA" id="ARBA00022630"/>
    </source>
</evidence>
<keyword evidence="9" id="KW-0830">Ubiquinone</keyword>
<dbReference type="GO" id="GO:0016705">
    <property type="term" value="F:oxidoreductase activity, acting on paired donors, with incorporation or reduction of molecular oxygen"/>
    <property type="evidence" value="ECO:0007669"/>
    <property type="project" value="InterPro"/>
</dbReference>
<dbReference type="AlphaFoldDB" id="A0A7W8HL04"/>
<dbReference type="Proteomes" id="UP000532440">
    <property type="component" value="Unassembled WGS sequence"/>
</dbReference>
<keyword evidence="4" id="KW-0285">Flavoprotein</keyword>
<evidence type="ECO:0000256" key="7">
    <source>
        <dbReference type="ARBA" id="ARBA00023033"/>
    </source>
</evidence>
<dbReference type="PANTHER" id="PTHR43876:SF7">
    <property type="entry name" value="UBIQUINONE BIOSYNTHESIS MONOOXYGENASE COQ6, MITOCHONDRIAL"/>
    <property type="match status" value="1"/>
</dbReference>
<evidence type="ECO:0000256" key="6">
    <source>
        <dbReference type="ARBA" id="ARBA00023002"/>
    </source>
</evidence>
<evidence type="ECO:0000313" key="10">
    <source>
        <dbReference type="Proteomes" id="UP000532440"/>
    </source>
</evidence>
<evidence type="ECO:0000259" key="8">
    <source>
        <dbReference type="Pfam" id="PF01494"/>
    </source>
</evidence>
<dbReference type="InterPro" id="IPR036188">
    <property type="entry name" value="FAD/NAD-bd_sf"/>
</dbReference>
<keyword evidence="5" id="KW-0274">FAD</keyword>
<dbReference type="GO" id="GO:0004497">
    <property type="term" value="F:monooxygenase activity"/>
    <property type="evidence" value="ECO:0007669"/>
    <property type="project" value="UniProtKB-KW"/>
</dbReference>
<dbReference type="GO" id="GO:0071949">
    <property type="term" value="F:FAD binding"/>
    <property type="evidence" value="ECO:0007669"/>
    <property type="project" value="InterPro"/>
</dbReference>
<proteinExistence type="inferred from homology"/>
<dbReference type="SUPFAM" id="SSF51905">
    <property type="entry name" value="FAD/NAD(P)-binding domain"/>
    <property type="match status" value="1"/>
</dbReference>
<evidence type="ECO:0000256" key="2">
    <source>
        <dbReference type="ARBA" id="ARBA00004749"/>
    </source>
</evidence>
<comment type="pathway">
    <text evidence="2">Cofactor biosynthesis; ubiquinone biosynthesis.</text>
</comment>
<accession>A0A7W8HL04</accession>
<dbReference type="InterPro" id="IPR010971">
    <property type="entry name" value="UbiH/COQ6"/>
</dbReference>
<feature type="domain" description="FAD-binding" evidence="8">
    <location>
        <begin position="11"/>
        <end position="351"/>
    </location>
</feature>
<comment type="similarity">
    <text evidence="3">Belongs to the UbiH/COQ6 family.</text>
</comment>
<comment type="cofactor">
    <cofactor evidence="1">
        <name>FAD</name>
        <dbReference type="ChEBI" id="CHEBI:57692"/>
    </cofactor>
</comment>
<evidence type="ECO:0000256" key="5">
    <source>
        <dbReference type="ARBA" id="ARBA00022827"/>
    </source>
</evidence>
<name>A0A7W8HL04_9BURK</name>